<keyword evidence="2" id="KW-1185">Reference proteome</keyword>
<gene>
    <name evidence="1" type="ORF">EKH77_10990</name>
</gene>
<dbReference type="AlphaFoldDB" id="A0A3S9PH40"/>
<proteinExistence type="predicted"/>
<dbReference type="Pfam" id="PF05402">
    <property type="entry name" value="PqqD"/>
    <property type="match status" value="1"/>
</dbReference>
<evidence type="ECO:0000313" key="1">
    <source>
        <dbReference type="EMBL" id="AZQ71667.1"/>
    </source>
</evidence>
<organism evidence="1 2">
    <name type="scientific">Streptomyces luteoverticillatus</name>
    <name type="common">Streptoverticillium luteoverticillatus</name>
    <dbReference type="NCBI Taxonomy" id="66425"/>
    <lineage>
        <taxon>Bacteria</taxon>
        <taxon>Bacillati</taxon>
        <taxon>Actinomycetota</taxon>
        <taxon>Actinomycetes</taxon>
        <taxon>Kitasatosporales</taxon>
        <taxon>Streptomycetaceae</taxon>
        <taxon>Streptomyces</taxon>
    </lineage>
</organism>
<protein>
    <submittedName>
        <fullName evidence="1">Lasso peptide biosynthesis PqqD family chaperone</fullName>
    </submittedName>
</protein>
<name>A0A3S9PH40_STRLT</name>
<dbReference type="RefSeq" id="WP_126914220.1">
    <property type="nucleotide sequence ID" value="NZ_CP034587.1"/>
</dbReference>
<dbReference type="InterPro" id="IPR008792">
    <property type="entry name" value="PQQD"/>
</dbReference>
<reference evidence="1 2" key="1">
    <citation type="submission" date="2018-12" db="EMBL/GenBank/DDBJ databases">
        <title>The whole draft genome of Streptomyce luteoverticillatus CGMCC 15060.</title>
        <authorList>
            <person name="Feng Z."/>
            <person name="Chen G."/>
            <person name="Zhang J."/>
            <person name="Zhu H."/>
            <person name="Yu X."/>
            <person name="Zhang W."/>
            <person name="Zhang X."/>
        </authorList>
    </citation>
    <scope>NUCLEOTIDE SEQUENCE [LARGE SCALE GENOMIC DNA]</scope>
    <source>
        <strain evidence="1 2">CGMCC 15060</strain>
    </source>
</reference>
<accession>A0A3S9PH40</accession>
<sequence length="88" mass="9607">MSLRLRSGVVMTETDYGIALLDQTTGEYWTLNPTAALVLRTLLDGESRGQAAHALAARYDVDPGEAARDVERVYGELRSARLLSGTRP</sequence>
<evidence type="ECO:0000313" key="2">
    <source>
        <dbReference type="Proteomes" id="UP000267900"/>
    </source>
</evidence>
<dbReference type="InterPro" id="IPR041881">
    <property type="entry name" value="PqqD_sf"/>
</dbReference>
<dbReference type="OrthoDB" id="5195143at2"/>
<dbReference type="Gene3D" id="1.10.10.1150">
    <property type="entry name" value="Coenzyme PQQ synthesis protein D (PqqD)"/>
    <property type="match status" value="1"/>
</dbReference>
<dbReference type="Proteomes" id="UP000267900">
    <property type="component" value="Chromosome"/>
</dbReference>
<dbReference type="NCBIfam" id="NF033530">
    <property type="entry name" value="lasso_PqqD_Strm"/>
    <property type="match status" value="1"/>
</dbReference>
<dbReference type="EMBL" id="CP034587">
    <property type="protein sequence ID" value="AZQ71667.1"/>
    <property type="molecule type" value="Genomic_DNA"/>
</dbReference>